<dbReference type="OrthoDB" id="5592585at2759"/>
<feature type="domain" description="Fungal-type protein kinase" evidence="2">
    <location>
        <begin position="161"/>
        <end position="543"/>
    </location>
</feature>
<sequence length="808" mass="91390">MPPRSFLETFLRRNEMGVRGMRTATDAFCDIPEDPTSEEAIYKPLIEALNLKDRCPGYAFRDTSLKADSQEGKLGSSKPDITCYATRDIPAIDQWKMALKDTPKNNKYKDPLYARADMGLAAVFIEVKQDNKQDCFRDPLPSSNGDKRATWEFVLPSDQLYPDEATQALGQNVAYATEVLRRQHRHCCYSVFLFGCWARLARWDRAGAIVTETFNLHCEPELLCEFFWLFARLSEAQRGYDLTVLSATSLDEMRFRHLIQAHAAVQRNKRKEVSEALEEHYLPNHVVSMWIPSATSHDGIVSDRQLLVSRPLLTPLTFVGRSTRLYWAVDCSTDPGRIVLLKDTWRSPSQDTNEGTIIETLHSTGRVVNIPGIVCHGDVCWTEIEDGSTNGLVVNVHDNEYQMTQTQIFLNASWVCGNREHLGQRIFERRHYRLVLNTAGYNLLDLEGTWELLHGVYDAFEGHVHRGIDPWSVILYREPSRPGRRGYLINWDFSASISENYSGDLLPPPSSQSWQFQSEERLTGNSSHEIGDDMESMLWLLLYCGLLRLPHNIGAPQLKRYMDDLFDQRSLPVGEGGLGALGGYGKVQDLEKRTYLDTIQWQNAIFQEWLHILYDCRSPRAGKAGHHALQGRWEPSELIRLWQKMLGLLGPPTDDVVVNLDPTKLSGHLARSVPRSVVTKQSQMATSVSSRYHVGSPAALKHVSSIKQSIKVSQHRKTMRLARTAAVSGPYPLGTQMRTDTYLAVGMQEIGMSNGPETASTSSHNEDATPKDVNTPSRFFTRGNRRTTERLSHKRQASAPEGGARRKD</sequence>
<dbReference type="PANTHER" id="PTHR38248">
    <property type="entry name" value="FUNK1 6"/>
    <property type="match status" value="1"/>
</dbReference>
<comment type="caution">
    <text evidence="3">The sequence shown here is derived from an EMBL/GenBank/DDBJ whole genome shotgun (WGS) entry which is preliminary data.</text>
</comment>
<evidence type="ECO:0000256" key="1">
    <source>
        <dbReference type="SAM" id="MobiDB-lite"/>
    </source>
</evidence>
<dbReference type="PANTHER" id="PTHR38248:SF2">
    <property type="entry name" value="FUNK1 11"/>
    <property type="match status" value="1"/>
</dbReference>
<keyword evidence="4" id="KW-1185">Reference proteome</keyword>
<dbReference type="Proteomes" id="UP000230002">
    <property type="component" value="Unassembled WGS sequence"/>
</dbReference>
<organism evidence="3 4">
    <name type="scientific">Ganoderma sinense ZZ0214-1</name>
    <dbReference type="NCBI Taxonomy" id="1077348"/>
    <lineage>
        <taxon>Eukaryota</taxon>
        <taxon>Fungi</taxon>
        <taxon>Dikarya</taxon>
        <taxon>Basidiomycota</taxon>
        <taxon>Agaricomycotina</taxon>
        <taxon>Agaricomycetes</taxon>
        <taxon>Polyporales</taxon>
        <taxon>Polyporaceae</taxon>
        <taxon>Ganoderma</taxon>
    </lineage>
</organism>
<evidence type="ECO:0000259" key="2">
    <source>
        <dbReference type="Pfam" id="PF17667"/>
    </source>
</evidence>
<protein>
    <recommendedName>
        <fullName evidence="2">Fungal-type protein kinase domain-containing protein</fullName>
    </recommendedName>
</protein>
<feature type="region of interest" description="Disordered" evidence="1">
    <location>
        <begin position="751"/>
        <end position="808"/>
    </location>
</feature>
<dbReference type="Pfam" id="PF17667">
    <property type="entry name" value="Pkinase_fungal"/>
    <property type="match status" value="1"/>
</dbReference>
<reference evidence="3 4" key="1">
    <citation type="journal article" date="2015" name="Sci. Rep.">
        <title>Chromosome-level genome map provides insights into diverse defense mechanisms in the medicinal fungus Ganoderma sinense.</title>
        <authorList>
            <person name="Zhu Y."/>
            <person name="Xu J."/>
            <person name="Sun C."/>
            <person name="Zhou S."/>
            <person name="Xu H."/>
            <person name="Nelson D.R."/>
            <person name="Qian J."/>
            <person name="Song J."/>
            <person name="Luo H."/>
            <person name="Xiang L."/>
            <person name="Li Y."/>
            <person name="Xu Z."/>
            <person name="Ji A."/>
            <person name="Wang L."/>
            <person name="Lu S."/>
            <person name="Hayward A."/>
            <person name="Sun W."/>
            <person name="Li X."/>
            <person name="Schwartz D.C."/>
            <person name="Wang Y."/>
            <person name="Chen S."/>
        </authorList>
    </citation>
    <scope>NUCLEOTIDE SEQUENCE [LARGE SCALE GENOMIC DNA]</scope>
    <source>
        <strain evidence="3 4">ZZ0214-1</strain>
    </source>
</reference>
<name>A0A2G8S0J6_9APHY</name>
<dbReference type="InterPro" id="IPR040976">
    <property type="entry name" value="Pkinase_fungal"/>
</dbReference>
<dbReference type="AlphaFoldDB" id="A0A2G8S0J6"/>
<dbReference type="EMBL" id="AYKW01000034">
    <property type="protein sequence ID" value="PIL27267.1"/>
    <property type="molecule type" value="Genomic_DNA"/>
</dbReference>
<accession>A0A2G8S0J6</accession>
<evidence type="ECO:0000313" key="3">
    <source>
        <dbReference type="EMBL" id="PIL27267.1"/>
    </source>
</evidence>
<evidence type="ECO:0000313" key="4">
    <source>
        <dbReference type="Proteomes" id="UP000230002"/>
    </source>
</evidence>
<gene>
    <name evidence="3" type="ORF">GSI_10414</name>
</gene>
<proteinExistence type="predicted"/>
<dbReference type="STRING" id="1077348.A0A2G8S0J6"/>